<dbReference type="Gene3D" id="1.10.443.10">
    <property type="entry name" value="Intergrase catalytic core"/>
    <property type="match status" value="1"/>
</dbReference>
<sequence length="388" mass="45356">MAKTRKRGTKWQYEIYVGLDPITKKEKRISKSGFKTEREAKAAARLIELEIANGSYIKESNMSFETFAQEWLKYYRRSGVKANSIRLREKEMKHFSNVWDSYPINGISKKMYLDRIYDLSNSVSRNYLRGIHACGKLIFRYAAELGLIKINPTENVQLPKQQLKVNDLEEIEQNIKFLEKDELALFLNMALSEGLEMDYLIFSTLAYSGLRINELLALKWPDINVHECSLRVTKQIYNPNNKITGYQLETPKTTGSIRTIKIDEKIIDLLKKHRIHQNKIKLKNHMIYQDHGFIFARNDGHPLLRKVVVRRLERLLKKANIDKPITLHGFRHTHCSLLIEARVNMRVIQERLGHESISTTEKTYSHLTANLEKEASQKFSELMNSLMK</sequence>
<evidence type="ECO:0000256" key="3">
    <source>
        <dbReference type="ARBA" id="ARBA00023172"/>
    </source>
</evidence>
<dbReference type="EMBL" id="JAROBZ020000001">
    <property type="protein sequence ID" value="MFB3166557.1"/>
    <property type="molecule type" value="Genomic_DNA"/>
</dbReference>
<gene>
    <name evidence="7" type="ORF">P5G62_005485</name>
</gene>
<dbReference type="Gene3D" id="1.10.150.130">
    <property type="match status" value="1"/>
</dbReference>
<dbReference type="InterPro" id="IPR011010">
    <property type="entry name" value="DNA_brk_join_enz"/>
</dbReference>
<evidence type="ECO:0000259" key="5">
    <source>
        <dbReference type="PROSITE" id="PS51898"/>
    </source>
</evidence>
<dbReference type="InterPro" id="IPR010998">
    <property type="entry name" value="Integrase_recombinase_N"/>
</dbReference>
<reference evidence="7 8" key="1">
    <citation type="submission" date="2024-05" db="EMBL/GenBank/DDBJ databases">
        <authorList>
            <person name="Venkateswaran K."/>
        </authorList>
    </citation>
    <scope>NUCLEOTIDE SEQUENCE [LARGE SCALE GENOMIC DNA]</scope>
    <source>
        <strain evidence="7 8">179-C4-2-HS</strain>
    </source>
</reference>
<dbReference type="PANTHER" id="PTHR30349:SF64">
    <property type="entry name" value="PROPHAGE INTEGRASE INTD-RELATED"/>
    <property type="match status" value="1"/>
</dbReference>
<dbReference type="RefSeq" id="WP_306076982.1">
    <property type="nucleotide sequence ID" value="NZ_JAROBZ020000001.1"/>
</dbReference>
<comment type="caution">
    <text evidence="7">The sequence shown here is derived from an EMBL/GenBank/DDBJ whole genome shotgun (WGS) entry which is preliminary data.</text>
</comment>
<dbReference type="InterPro" id="IPR002104">
    <property type="entry name" value="Integrase_catalytic"/>
</dbReference>
<feature type="domain" description="Tyr recombinase" evidence="5">
    <location>
        <begin position="173"/>
        <end position="377"/>
    </location>
</feature>
<organism evidence="7 8">
    <name type="scientific">Neobacillus driksii</name>
    <dbReference type="NCBI Taxonomy" id="3035913"/>
    <lineage>
        <taxon>Bacteria</taxon>
        <taxon>Bacillati</taxon>
        <taxon>Bacillota</taxon>
        <taxon>Bacilli</taxon>
        <taxon>Bacillales</taxon>
        <taxon>Bacillaceae</taxon>
        <taxon>Neobacillus</taxon>
    </lineage>
</organism>
<name>A0ABV4YNY8_9BACI</name>
<dbReference type="InterPro" id="IPR028259">
    <property type="entry name" value="AP2-like_int_N"/>
</dbReference>
<dbReference type="PROSITE" id="PS51900">
    <property type="entry name" value="CB"/>
    <property type="match status" value="1"/>
</dbReference>
<dbReference type="PROSITE" id="PS51898">
    <property type="entry name" value="TYR_RECOMBINASE"/>
    <property type="match status" value="1"/>
</dbReference>
<dbReference type="PANTHER" id="PTHR30349">
    <property type="entry name" value="PHAGE INTEGRASE-RELATED"/>
    <property type="match status" value="1"/>
</dbReference>
<keyword evidence="3" id="KW-0233">DNA recombination</keyword>
<dbReference type="Pfam" id="PF00589">
    <property type="entry name" value="Phage_integrase"/>
    <property type="match status" value="1"/>
</dbReference>
<dbReference type="InterPro" id="IPR013762">
    <property type="entry name" value="Integrase-like_cat_sf"/>
</dbReference>
<evidence type="ECO:0000313" key="8">
    <source>
        <dbReference type="Proteomes" id="UP001241748"/>
    </source>
</evidence>
<dbReference type="CDD" id="cd01189">
    <property type="entry name" value="INT_ICEBs1_C_like"/>
    <property type="match status" value="1"/>
</dbReference>
<comment type="similarity">
    <text evidence="1">Belongs to the 'phage' integrase family.</text>
</comment>
<feature type="domain" description="Core-binding (CB)" evidence="6">
    <location>
        <begin position="62"/>
        <end position="143"/>
    </location>
</feature>
<evidence type="ECO:0000256" key="4">
    <source>
        <dbReference type="PROSITE-ProRule" id="PRU01248"/>
    </source>
</evidence>
<accession>A0ABV4YNY8</accession>
<dbReference type="Pfam" id="PF14657">
    <property type="entry name" value="Arm-DNA-bind_4"/>
    <property type="match status" value="1"/>
</dbReference>
<proteinExistence type="inferred from homology"/>
<keyword evidence="8" id="KW-1185">Reference proteome</keyword>
<dbReference type="Proteomes" id="UP001241748">
    <property type="component" value="Unassembled WGS sequence"/>
</dbReference>
<dbReference type="InterPro" id="IPR044068">
    <property type="entry name" value="CB"/>
</dbReference>
<keyword evidence="2 4" id="KW-0238">DNA-binding</keyword>
<dbReference type="InterPro" id="IPR050090">
    <property type="entry name" value="Tyrosine_recombinase_XerCD"/>
</dbReference>
<protein>
    <submittedName>
        <fullName evidence="7">Tyrosine-type recombinase/integrase</fullName>
    </submittedName>
</protein>
<evidence type="ECO:0000256" key="2">
    <source>
        <dbReference type="ARBA" id="ARBA00023125"/>
    </source>
</evidence>
<evidence type="ECO:0000256" key="1">
    <source>
        <dbReference type="ARBA" id="ARBA00008857"/>
    </source>
</evidence>
<evidence type="ECO:0000259" key="6">
    <source>
        <dbReference type="PROSITE" id="PS51900"/>
    </source>
</evidence>
<dbReference type="SUPFAM" id="SSF56349">
    <property type="entry name" value="DNA breaking-rejoining enzymes"/>
    <property type="match status" value="1"/>
</dbReference>
<evidence type="ECO:0000313" key="7">
    <source>
        <dbReference type="EMBL" id="MFB3166557.1"/>
    </source>
</evidence>